<comment type="similarity">
    <text evidence="1">Belongs to the PPR family. P subfamily.</text>
</comment>
<dbReference type="Pfam" id="PF13041">
    <property type="entry name" value="PPR_2"/>
    <property type="match status" value="1"/>
</dbReference>
<keyword evidence="2" id="KW-0677">Repeat</keyword>
<evidence type="ECO:0000256" key="1">
    <source>
        <dbReference type="ARBA" id="ARBA00007626"/>
    </source>
</evidence>
<feature type="repeat" description="PPR" evidence="3">
    <location>
        <begin position="107"/>
        <end position="141"/>
    </location>
</feature>
<reference evidence="4" key="1">
    <citation type="journal article" date="2014" name="Nat. Commun.">
        <title>The emerging biofuel crop Camelina sativa retains a highly undifferentiated hexaploid genome structure.</title>
        <authorList>
            <person name="Kagale S."/>
            <person name="Koh C."/>
            <person name="Nixon J."/>
            <person name="Bollina V."/>
            <person name="Clarke W.E."/>
            <person name="Tuteja R."/>
            <person name="Spillane C."/>
            <person name="Robinson S.J."/>
            <person name="Links M.G."/>
            <person name="Clarke C."/>
            <person name="Higgins E.E."/>
            <person name="Huebert T."/>
            <person name="Sharpe A.G."/>
            <person name="Parkin I.A."/>
        </authorList>
    </citation>
    <scope>NUCLEOTIDE SEQUENCE [LARGE SCALE GENOMIC DNA]</scope>
    <source>
        <strain evidence="4">cv. DH55</strain>
    </source>
</reference>
<dbReference type="PROSITE" id="PS51375">
    <property type="entry name" value="PPR"/>
    <property type="match status" value="3"/>
</dbReference>
<evidence type="ECO:0000256" key="2">
    <source>
        <dbReference type="ARBA" id="ARBA00022737"/>
    </source>
</evidence>
<sequence length="223" mass="25113">MLRLVQTRLLLETTGTLRTALLFLSCCGRVISSVSDGKVSYRKRLRNGITDIKADDAVDLFQDMIRSRPLPAVIDFNRLFGVVARTKQYDLVLALSKQMELIGVAYDLYTLNIVINCFCRCRKVQFAYSVLGKVMKFGYESDTTTFNTLLNGLCLEGRVPEAVELVDRMIEMGHRPDLITINTLVNGLCLNGKVSEAVVLIDRMVMDMLSDGRLKKSFLDRLS</sequence>
<organism evidence="4 5">
    <name type="scientific">Camelina sativa</name>
    <name type="common">False flax</name>
    <name type="synonym">Myagrum sativum</name>
    <dbReference type="NCBI Taxonomy" id="90675"/>
    <lineage>
        <taxon>Eukaryota</taxon>
        <taxon>Viridiplantae</taxon>
        <taxon>Streptophyta</taxon>
        <taxon>Embryophyta</taxon>
        <taxon>Tracheophyta</taxon>
        <taxon>Spermatophyta</taxon>
        <taxon>Magnoliopsida</taxon>
        <taxon>eudicotyledons</taxon>
        <taxon>Gunneridae</taxon>
        <taxon>Pentapetalae</taxon>
        <taxon>rosids</taxon>
        <taxon>malvids</taxon>
        <taxon>Brassicales</taxon>
        <taxon>Brassicaceae</taxon>
        <taxon>Camelineae</taxon>
        <taxon>Camelina</taxon>
    </lineage>
</organism>
<evidence type="ECO:0000313" key="4">
    <source>
        <dbReference type="Proteomes" id="UP000694864"/>
    </source>
</evidence>
<dbReference type="Proteomes" id="UP000694864">
    <property type="component" value="Chromosome 13"/>
</dbReference>
<evidence type="ECO:0000313" key="5">
    <source>
        <dbReference type="RefSeq" id="XP_010456672.1"/>
    </source>
</evidence>
<accession>A0ABM0VIF7</accession>
<keyword evidence="4" id="KW-1185">Reference proteome</keyword>
<dbReference type="PANTHER" id="PTHR47941">
    <property type="entry name" value="PENTATRICOPEPTIDE REPEAT-CONTAINING PROTEIN 3, MITOCHONDRIAL"/>
    <property type="match status" value="1"/>
</dbReference>
<feature type="repeat" description="PPR" evidence="3">
    <location>
        <begin position="142"/>
        <end position="176"/>
    </location>
</feature>
<evidence type="ECO:0000256" key="3">
    <source>
        <dbReference type="PROSITE-ProRule" id="PRU00708"/>
    </source>
</evidence>
<protein>
    <submittedName>
        <fullName evidence="5">Pentatricopeptide repeat-containing protein At1g12620-like</fullName>
    </submittedName>
</protein>
<dbReference type="InterPro" id="IPR002885">
    <property type="entry name" value="PPR_rpt"/>
</dbReference>
<dbReference type="RefSeq" id="XP_010456672.1">
    <property type="nucleotide sequence ID" value="XM_010458370.1"/>
</dbReference>
<feature type="repeat" description="PPR" evidence="3">
    <location>
        <begin position="177"/>
        <end position="207"/>
    </location>
</feature>
<dbReference type="InterPro" id="IPR011990">
    <property type="entry name" value="TPR-like_helical_dom_sf"/>
</dbReference>
<proteinExistence type="inferred from homology"/>
<name>A0ABM0VIF7_CAMSA</name>
<dbReference type="NCBIfam" id="TIGR00756">
    <property type="entry name" value="PPR"/>
    <property type="match status" value="3"/>
</dbReference>
<dbReference type="Pfam" id="PF01535">
    <property type="entry name" value="PPR"/>
    <property type="match status" value="1"/>
</dbReference>
<dbReference type="GeneID" id="104738146"/>
<reference evidence="5" key="2">
    <citation type="submission" date="2025-08" db="UniProtKB">
        <authorList>
            <consortium name="RefSeq"/>
        </authorList>
    </citation>
    <scope>IDENTIFICATION</scope>
    <source>
        <tissue evidence="5">Leaf</tissue>
    </source>
</reference>
<dbReference type="Gene3D" id="1.25.40.10">
    <property type="entry name" value="Tetratricopeptide repeat domain"/>
    <property type="match status" value="1"/>
</dbReference>
<gene>
    <name evidence="5" type="primary">LOC104738146</name>
</gene>